<reference evidence="3 4" key="1">
    <citation type="submission" date="2022-05" db="EMBL/GenBank/DDBJ databases">
        <authorList>
            <consortium name="Genoscope - CEA"/>
            <person name="William W."/>
        </authorList>
    </citation>
    <scope>NUCLEOTIDE SEQUENCE [LARGE SCALE GENOMIC DNA]</scope>
</reference>
<evidence type="ECO:0000256" key="2">
    <source>
        <dbReference type="SAM" id="MobiDB-lite"/>
    </source>
</evidence>
<feature type="compositionally biased region" description="Basic residues" evidence="2">
    <location>
        <begin position="1134"/>
        <end position="1146"/>
    </location>
</feature>
<feature type="compositionally biased region" description="Polar residues" evidence="2">
    <location>
        <begin position="1347"/>
        <end position="1356"/>
    </location>
</feature>
<feature type="region of interest" description="Disordered" evidence="2">
    <location>
        <begin position="1124"/>
        <end position="1154"/>
    </location>
</feature>
<comment type="caution">
    <text evidence="3">The sequence shown here is derived from an EMBL/GenBank/DDBJ whole genome shotgun (WGS) entry which is preliminary data.</text>
</comment>
<dbReference type="PANTHER" id="PTHR33487">
    <property type="entry name" value="CILIA- AND FLAGELLA-ASSOCIATED PROTEIN 54"/>
    <property type="match status" value="1"/>
</dbReference>
<keyword evidence="1" id="KW-0175">Coiled coil</keyword>
<feature type="non-terminal residue" evidence="3">
    <location>
        <position position="1356"/>
    </location>
</feature>
<evidence type="ECO:0000256" key="1">
    <source>
        <dbReference type="SAM" id="Coils"/>
    </source>
</evidence>
<feature type="region of interest" description="Disordered" evidence="2">
    <location>
        <begin position="1"/>
        <end position="34"/>
    </location>
</feature>
<evidence type="ECO:0000313" key="3">
    <source>
        <dbReference type="EMBL" id="CAH3193048.1"/>
    </source>
</evidence>
<sequence>MDRTSSGKAEADLKKSFAGNNSRNVLQSSGSSTNVSEHKQISPVLVAFEQEVSRFIKYIKKKSEVGLKTKKSDEEPLARGSNTLFSMWNTYEGRLPPFYYQEKLLNTGDFLFTVKEYKLAQFHCYGRYLAKHLQRGLTLVEVAELDAEGFYKMHLMSGLDDLALATMVLRAVLGEAICYYHVRTAEDPKLQASNLDEVSHCVAVLKVLRLATQTALHKEELCWLVFNGTVHIYSICRHLMTCGHSSKALEFLLWACMCLESSVPLLTVRYLTWRTTLYTAVCQCYFDIKVPIHAEAFAKRGLAKVNELNEIEKMSTSESTPATEAAFRQAKTKMQAMIFKRVVFETRKRPKGLLRPKTKPNLKDFAHHAWPRTPTERLLNDLQGTAAKFLAILEALSETHRRTLHCEAPTPDAEDTAIDVCAELFFAGMEIIAGGGGTKQSHAVKHEGGIHPSVWELQNTALMELVAKVAHSTVSWSNAASFDPILSAEVTLKLSLLLECKAGYTDPSRVGSAELETPAFTASPEHVDSKQEKSETEVYEKPATGPTPLRGLFTDYSRQMVITLGGMGTGVRDILNKALDILEQGLRDVAKARDTVIDTKKRNIADVSWIKPSPSISTDQDETVKEAEIQGSTLLERMIEALHMELLFIRHRIAVKLSNLGKETVEQKKSAKKQKEKIQPSDSLLQLSEVENTLLAQCNRNPLSKALLLMHMARQAVTSRSHVGTEHQAQLLQESQELIIKSQQQERKVSSWNRQADIGDDVPPCDVPPAPLLVYRSSSVLVFKAATFKPKSGEKVAWYRLFARSASGNNVKVRLNDYQLPGTGEEIPAAADMLFYVRGLKPDEKYMAAMAAYNEQGKLIGGSIGLTCRPVLAAHPLPTLMAWGYLAQLSFSSGVLPIAKSAASVLWNHFVREPELCQENTNIQSASSDLCISLQRIDEGSLGEASPVLARLFLQSIFISVDIRIREGHLFCDTLCANGPLYNGQVARLEECQRLLLAIQVAGWLNDNALCLQAVVQCYGLLAPLIHQKIPAKPVVQVLLRCHAVLQEVPSLTRHRKSSSTSDSLSHMIATVTYYIAKILRMWNEQGVAGAIIELGKKMLNLETAPDSAGTMTTMQAAAAMATATLGGPPPTKTTKKKPGPTKKPKVSGGKGGLGKLEKEAAAFSADAQNEELKALEAYILKLSQQALNRDDEELTGSEDPSVLYSVVANLPPRQAYKEVLKFKRRTRFLGFFVQVLAKALQEGLTETALEWTNDTIGWIVRRNEMLLASNKPTIVRQAVATAGPEEEKIKKFATAIVEFSKPPTRSPQKSRRGETGHDEKEDAEIAARNKQEMYSRPPPTHKKSIAPSTVSRRVI</sequence>
<dbReference type="PANTHER" id="PTHR33487:SF1">
    <property type="entry name" value="CILIA- AND FLAGELLA-ASSOCIATED PROTEIN 54"/>
    <property type="match status" value="1"/>
</dbReference>
<feature type="region of interest" description="Disordered" evidence="2">
    <location>
        <begin position="515"/>
        <end position="544"/>
    </location>
</feature>
<organism evidence="3 4">
    <name type="scientific">Porites evermanni</name>
    <dbReference type="NCBI Taxonomy" id="104178"/>
    <lineage>
        <taxon>Eukaryota</taxon>
        <taxon>Metazoa</taxon>
        <taxon>Cnidaria</taxon>
        <taxon>Anthozoa</taxon>
        <taxon>Hexacorallia</taxon>
        <taxon>Scleractinia</taxon>
        <taxon>Fungiina</taxon>
        <taxon>Poritidae</taxon>
        <taxon>Porites</taxon>
    </lineage>
</organism>
<proteinExistence type="predicted"/>
<feature type="compositionally biased region" description="Polar residues" evidence="2">
    <location>
        <begin position="18"/>
        <end position="34"/>
    </location>
</feature>
<feature type="compositionally biased region" description="Basic and acidic residues" evidence="2">
    <location>
        <begin position="1312"/>
        <end position="1334"/>
    </location>
</feature>
<feature type="region of interest" description="Disordered" evidence="2">
    <location>
        <begin position="1301"/>
        <end position="1356"/>
    </location>
</feature>
<dbReference type="InterPro" id="IPR027912">
    <property type="entry name" value="CFAP54"/>
</dbReference>
<protein>
    <recommendedName>
        <fullName evidence="5">Cilia- and flagella-associated protein 54</fullName>
    </recommendedName>
</protein>
<accession>A0ABN8STH7</accession>
<feature type="compositionally biased region" description="Basic and acidic residues" evidence="2">
    <location>
        <begin position="1"/>
        <end position="15"/>
    </location>
</feature>
<feature type="compositionally biased region" description="Basic and acidic residues" evidence="2">
    <location>
        <begin position="525"/>
        <end position="540"/>
    </location>
</feature>
<gene>
    <name evidence="3" type="ORF">PEVE_00025072</name>
</gene>
<evidence type="ECO:0008006" key="5">
    <source>
        <dbReference type="Google" id="ProtNLM"/>
    </source>
</evidence>
<name>A0ABN8STH7_9CNID</name>
<keyword evidence="4" id="KW-1185">Reference proteome</keyword>
<evidence type="ECO:0000313" key="4">
    <source>
        <dbReference type="Proteomes" id="UP001159427"/>
    </source>
</evidence>
<dbReference type="Pfam" id="PF14858">
    <property type="entry name" value="CFAP54_N"/>
    <property type="match status" value="1"/>
</dbReference>
<dbReference type="EMBL" id="CALNXI010003365">
    <property type="protein sequence ID" value="CAH3193048.1"/>
    <property type="molecule type" value="Genomic_DNA"/>
</dbReference>
<dbReference type="Proteomes" id="UP001159427">
    <property type="component" value="Unassembled WGS sequence"/>
</dbReference>
<feature type="coiled-coil region" evidence="1">
    <location>
        <begin position="1154"/>
        <end position="1186"/>
    </location>
</feature>